<accession>A0A914EE00</accession>
<sequence length="235" mass="27048">MSRDEDAVIAFTWSHFLNNPTQPNWLLRFPMVKASIRAMDTITAFVNQYLPQLGCQLDYYLVAGASKRGWTTWLVGAVDPVRVKAIAPIVLDAINFVAVMHHQYKSYGAWSIELEDYIDENLAVRFDDPNMGLLQQYVDPYFYKDRLAMPKLVVNAMMDEFQQPDDTHYWWKDMPEPKHFLIAPNAEHSMITGILEVVPAIGAFALANFLNQPVPSFSWTIDNDEGLFFAHNWRV</sequence>
<evidence type="ECO:0000313" key="2">
    <source>
        <dbReference type="WBParaSite" id="ACRNAN_scaffold7157.g6734.t1"/>
    </source>
</evidence>
<dbReference type="InterPro" id="IPR029058">
    <property type="entry name" value="AB_hydrolase_fold"/>
</dbReference>
<dbReference type="AlphaFoldDB" id="A0A914EE00"/>
<dbReference type="Proteomes" id="UP000887540">
    <property type="component" value="Unplaced"/>
</dbReference>
<dbReference type="Gene3D" id="3.40.50.1820">
    <property type="entry name" value="alpha/beta hydrolase"/>
    <property type="match status" value="1"/>
</dbReference>
<proteinExistence type="predicted"/>
<dbReference type="PANTHER" id="PTHR31497:SF0">
    <property type="entry name" value="AUTOCRINE PROLIFERATION REPRESSOR PROTEIN A"/>
    <property type="match status" value="1"/>
</dbReference>
<name>A0A914EE00_9BILA</name>
<dbReference type="SUPFAM" id="SSF53474">
    <property type="entry name" value="alpha/beta-Hydrolases"/>
    <property type="match status" value="1"/>
</dbReference>
<dbReference type="WBParaSite" id="ACRNAN_scaffold7157.g6734.t1">
    <property type="protein sequence ID" value="ACRNAN_scaffold7157.g6734.t1"/>
    <property type="gene ID" value="ACRNAN_scaffold7157.g6734"/>
</dbReference>
<organism evidence="1 2">
    <name type="scientific">Acrobeloides nanus</name>
    <dbReference type="NCBI Taxonomy" id="290746"/>
    <lineage>
        <taxon>Eukaryota</taxon>
        <taxon>Metazoa</taxon>
        <taxon>Ecdysozoa</taxon>
        <taxon>Nematoda</taxon>
        <taxon>Chromadorea</taxon>
        <taxon>Rhabditida</taxon>
        <taxon>Tylenchina</taxon>
        <taxon>Cephalobomorpha</taxon>
        <taxon>Cephaloboidea</taxon>
        <taxon>Cephalobidae</taxon>
        <taxon>Acrobeloides</taxon>
    </lineage>
</organism>
<protein>
    <submittedName>
        <fullName evidence="2">Uncharacterized protein</fullName>
    </submittedName>
</protein>
<dbReference type="InterPro" id="IPR009199">
    <property type="entry name" value="PhoPQ-act_pathogen-rel_PqaA"/>
</dbReference>
<dbReference type="Pfam" id="PF10142">
    <property type="entry name" value="PhoPQ_related"/>
    <property type="match status" value="1"/>
</dbReference>
<keyword evidence="1" id="KW-1185">Reference proteome</keyword>
<evidence type="ECO:0000313" key="1">
    <source>
        <dbReference type="Proteomes" id="UP000887540"/>
    </source>
</evidence>
<reference evidence="2" key="1">
    <citation type="submission" date="2022-11" db="UniProtKB">
        <authorList>
            <consortium name="WormBaseParasite"/>
        </authorList>
    </citation>
    <scope>IDENTIFICATION</scope>
</reference>
<dbReference type="PANTHER" id="PTHR31497">
    <property type="entry name" value="AUTOCRINE PROLIFERATION REPRESSOR PROTEIN A"/>
    <property type="match status" value="1"/>
</dbReference>